<dbReference type="EMBL" id="JBBMQO010000003">
    <property type="protein sequence ID" value="MEM5501042.1"/>
    <property type="molecule type" value="Genomic_DNA"/>
</dbReference>
<name>A0ABU9T4I1_9HYPH</name>
<proteinExistence type="predicted"/>
<protein>
    <submittedName>
        <fullName evidence="2">GNAT family N-acetyltransferase</fullName>
    </submittedName>
</protein>
<gene>
    <name evidence="2" type="ORF">WNY59_05530</name>
</gene>
<dbReference type="Pfam" id="PF13302">
    <property type="entry name" value="Acetyltransf_3"/>
    <property type="match status" value="1"/>
</dbReference>
<sequence>MKLGDKVTTQRLILRHWDKTKDGNAFFRLSNDPQVMAFFPHRRSREESDQLMNVIANMITENGYGWTAVALKETGQVIGMAGIAAVRDDFPNGPGTEIGWRFLPEFWHQGYATEAASAFLEYGFEVLGLNEIMAFAVQGNAKSFAVMERIGMRLDEAREFDHPSIPDERAELRRHNTYAITRDEWLKQKTAG</sequence>
<feature type="domain" description="N-acetyltransferase" evidence="1">
    <location>
        <begin position="12"/>
        <end position="183"/>
    </location>
</feature>
<evidence type="ECO:0000259" key="1">
    <source>
        <dbReference type="PROSITE" id="PS51186"/>
    </source>
</evidence>
<dbReference type="InterPro" id="IPR016181">
    <property type="entry name" value="Acyl_CoA_acyltransferase"/>
</dbReference>
<evidence type="ECO:0000313" key="2">
    <source>
        <dbReference type="EMBL" id="MEM5501042.1"/>
    </source>
</evidence>
<dbReference type="Gene3D" id="3.40.630.30">
    <property type="match status" value="1"/>
</dbReference>
<dbReference type="PANTHER" id="PTHR43792:SF1">
    <property type="entry name" value="N-ACETYLTRANSFERASE DOMAIN-CONTAINING PROTEIN"/>
    <property type="match status" value="1"/>
</dbReference>
<organism evidence="2 3">
    <name type="scientific">Ahrensia kielensis</name>
    <dbReference type="NCBI Taxonomy" id="76980"/>
    <lineage>
        <taxon>Bacteria</taxon>
        <taxon>Pseudomonadati</taxon>
        <taxon>Pseudomonadota</taxon>
        <taxon>Alphaproteobacteria</taxon>
        <taxon>Hyphomicrobiales</taxon>
        <taxon>Ahrensiaceae</taxon>
        <taxon>Ahrensia</taxon>
    </lineage>
</organism>
<dbReference type="RefSeq" id="WP_342847507.1">
    <property type="nucleotide sequence ID" value="NZ_JBBMQO010000003.1"/>
</dbReference>
<dbReference type="PROSITE" id="PS51186">
    <property type="entry name" value="GNAT"/>
    <property type="match status" value="1"/>
</dbReference>
<accession>A0ABU9T4I1</accession>
<dbReference type="Proteomes" id="UP001477870">
    <property type="component" value="Unassembled WGS sequence"/>
</dbReference>
<reference evidence="2 3" key="1">
    <citation type="submission" date="2024-03" db="EMBL/GenBank/DDBJ databases">
        <title>Community enrichment and isolation of bacterial strains for fucoidan degradation.</title>
        <authorList>
            <person name="Sichert A."/>
        </authorList>
    </citation>
    <scope>NUCLEOTIDE SEQUENCE [LARGE SCALE GENOMIC DNA]</scope>
    <source>
        <strain evidence="2 3">AS62</strain>
    </source>
</reference>
<dbReference type="SUPFAM" id="SSF55729">
    <property type="entry name" value="Acyl-CoA N-acyltransferases (Nat)"/>
    <property type="match status" value="1"/>
</dbReference>
<comment type="caution">
    <text evidence="2">The sequence shown here is derived from an EMBL/GenBank/DDBJ whole genome shotgun (WGS) entry which is preliminary data.</text>
</comment>
<dbReference type="InterPro" id="IPR000182">
    <property type="entry name" value="GNAT_dom"/>
</dbReference>
<dbReference type="InterPro" id="IPR051531">
    <property type="entry name" value="N-acetyltransferase"/>
</dbReference>
<keyword evidence="3" id="KW-1185">Reference proteome</keyword>
<dbReference type="PANTHER" id="PTHR43792">
    <property type="entry name" value="GNAT FAMILY, PUTATIVE (AFU_ORTHOLOGUE AFUA_3G00765)-RELATED-RELATED"/>
    <property type="match status" value="1"/>
</dbReference>
<evidence type="ECO:0000313" key="3">
    <source>
        <dbReference type="Proteomes" id="UP001477870"/>
    </source>
</evidence>